<dbReference type="InterPro" id="IPR001789">
    <property type="entry name" value="Sig_transdc_resp-reg_receiver"/>
</dbReference>
<keyword evidence="2" id="KW-0902">Two-component regulatory system</keyword>
<dbReference type="PROSITE" id="PS50110">
    <property type="entry name" value="RESPONSE_REGULATORY"/>
    <property type="match status" value="1"/>
</dbReference>
<dbReference type="RefSeq" id="WP_053230521.1">
    <property type="nucleotide sequence ID" value="NZ_CP011125.1"/>
</dbReference>
<dbReference type="SMART" id="SM00448">
    <property type="entry name" value="REC"/>
    <property type="match status" value="1"/>
</dbReference>
<evidence type="ECO:0000256" key="5">
    <source>
        <dbReference type="ARBA" id="ARBA00023163"/>
    </source>
</evidence>
<dbReference type="GO" id="GO:0005829">
    <property type="term" value="C:cytosol"/>
    <property type="evidence" value="ECO:0007669"/>
    <property type="project" value="TreeGrafter"/>
</dbReference>
<name>A0A0F6VYS2_9BACT</name>
<evidence type="ECO:0000256" key="7">
    <source>
        <dbReference type="PROSITE-ProRule" id="PRU01091"/>
    </source>
</evidence>
<evidence type="ECO:0000256" key="4">
    <source>
        <dbReference type="ARBA" id="ARBA00023125"/>
    </source>
</evidence>
<keyword evidence="1 6" id="KW-0597">Phosphoprotein</keyword>
<dbReference type="PANTHER" id="PTHR48111">
    <property type="entry name" value="REGULATOR OF RPOS"/>
    <property type="match status" value="1"/>
</dbReference>
<feature type="domain" description="Response regulatory" evidence="8">
    <location>
        <begin position="3"/>
        <end position="117"/>
    </location>
</feature>
<dbReference type="InterPro" id="IPR036388">
    <property type="entry name" value="WH-like_DNA-bd_sf"/>
</dbReference>
<keyword evidence="11" id="KW-1185">Reference proteome</keyword>
<dbReference type="InterPro" id="IPR039420">
    <property type="entry name" value="WalR-like"/>
</dbReference>
<dbReference type="EMBL" id="CP011125">
    <property type="protein sequence ID" value="AKF03042.1"/>
    <property type="molecule type" value="Genomic_DNA"/>
</dbReference>
<dbReference type="FunFam" id="3.40.50.2300:FF:000002">
    <property type="entry name" value="DNA-binding response regulator PhoP"/>
    <property type="match status" value="1"/>
</dbReference>
<dbReference type="Pfam" id="PF00486">
    <property type="entry name" value="Trans_reg_C"/>
    <property type="match status" value="1"/>
</dbReference>
<feature type="domain" description="OmpR/PhoB-type" evidence="9">
    <location>
        <begin position="129"/>
        <end position="228"/>
    </location>
</feature>
<evidence type="ECO:0000256" key="3">
    <source>
        <dbReference type="ARBA" id="ARBA00023015"/>
    </source>
</evidence>
<accession>A0A0F6VYS2</accession>
<evidence type="ECO:0000256" key="6">
    <source>
        <dbReference type="PROSITE-ProRule" id="PRU00169"/>
    </source>
</evidence>
<evidence type="ECO:0000256" key="2">
    <source>
        <dbReference type="ARBA" id="ARBA00023012"/>
    </source>
</evidence>
<evidence type="ECO:0000313" key="11">
    <source>
        <dbReference type="Proteomes" id="UP000034883"/>
    </source>
</evidence>
<evidence type="ECO:0000313" key="10">
    <source>
        <dbReference type="EMBL" id="AKF03042.1"/>
    </source>
</evidence>
<dbReference type="OrthoDB" id="2181430at2"/>
<dbReference type="GO" id="GO:0000976">
    <property type="term" value="F:transcription cis-regulatory region binding"/>
    <property type="evidence" value="ECO:0007669"/>
    <property type="project" value="TreeGrafter"/>
</dbReference>
<dbReference type="Gene3D" id="1.10.10.10">
    <property type="entry name" value="Winged helix-like DNA-binding domain superfamily/Winged helix DNA-binding domain"/>
    <property type="match status" value="1"/>
</dbReference>
<dbReference type="GO" id="GO:0032993">
    <property type="term" value="C:protein-DNA complex"/>
    <property type="evidence" value="ECO:0007669"/>
    <property type="project" value="TreeGrafter"/>
</dbReference>
<dbReference type="CDD" id="cd17574">
    <property type="entry name" value="REC_OmpR"/>
    <property type="match status" value="1"/>
</dbReference>
<dbReference type="GO" id="GO:0000156">
    <property type="term" value="F:phosphorelay response regulator activity"/>
    <property type="evidence" value="ECO:0007669"/>
    <property type="project" value="TreeGrafter"/>
</dbReference>
<dbReference type="GO" id="GO:0006355">
    <property type="term" value="P:regulation of DNA-templated transcription"/>
    <property type="evidence" value="ECO:0007669"/>
    <property type="project" value="InterPro"/>
</dbReference>
<dbReference type="PANTHER" id="PTHR48111:SF21">
    <property type="entry name" value="DNA-BINDING DUAL MASTER TRANSCRIPTIONAL REGULATOR RPAA"/>
    <property type="match status" value="1"/>
</dbReference>
<sequence>MARILLVDDDRELLDVLAMALSDAGHAIDTARDGREADRRLAEGNAELVVCDVNLPGIDGFTLVKRWRDRGVTTPILLLTSRDSEIDEALGLELGADDYMTKPMRVRVLLARIAALLRREQRRAESEPGAVLVAGHVSLDRERLELRYRGTLVTTTLSELRLIEAMVERPGIVLSRARLLEHVRGDDSVVDDRLIDTYVRRMRRKLEAIEPAFDRIETVTGAGYRWRA</sequence>
<keyword evidence="5" id="KW-0804">Transcription</keyword>
<feature type="modified residue" description="4-aspartylphosphate" evidence="6">
    <location>
        <position position="52"/>
    </location>
</feature>
<protein>
    <submittedName>
        <fullName evidence="10">DNA-binding response regulator ChvI</fullName>
    </submittedName>
</protein>
<dbReference type="CDD" id="cd00383">
    <property type="entry name" value="trans_reg_C"/>
    <property type="match status" value="1"/>
</dbReference>
<dbReference type="Proteomes" id="UP000034883">
    <property type="component" value="Chromosome"/>
</dbReference>
<dbReference type="Gene3D" id="3.40.50.2300">
    <property type="match status" value="1"/>
</dbReference>
<dbReference type="SMART" id="SM00862">
    <property type="entry name" value="Trans_reg_C"/>
    <property type="match status" value="1"/>
</dbReference>
<dbReference type="Gene3D" id="6.10.250.690">
    <property type="match status" value="1"/>
</dbReference>
<evidence type="ECO:0000259" key="8">
    <source>
        <dbReference type="PROSITE" id="PS50110"/>
    </source>
</evidence>
<dbReference type="PROSITE" id="PS51755">
    <property type="entry name" value="OMPR_PHOB"/>
    <property type="match status" value="1"/>
</dbReference>
<evidence type="ECO:0000256" key="1">
    <source>
        <dbReference type="ARBA" id="ARBA00022553"/>
    </source>
</evidence>
<dbReference type="STRING" id="927083.DB32_000191"/>
<reference evidence="10 11" key="1">
    <citation type="submission" date="2015-03" db="EMBL/GenBank/DDBJ databases">
        <title>Genome assembly of Sandaracinus amylolyticus DSM 53668.</title>
        <authorList>
            <person name="Sharma G."/>
            <person name="Subramanian S."/>
        </authorList>
    </citation>
    <scope>NUCLEOTIDE SEQUENCE [LARGE SCALE GENOMIC DNA]</scope>
    <source>
        <strain evidence="10 11">DSM 53668</strain>
    </source>
</reference>
<gene>
    <name evidence="10" type="ORF">DB32_000191</name>
</gene>
<dbReference type="Pfam" id="PF00072">
    <property type="entry name" value="Response_reg"/>
    <property type="match status" value="1"/>
</dbReference>
<dbReference type="AlphaFoldDB" id="A0A0F6VYS2"/>
<dbReference type="KEGG" id="samy:DB32_000191"/>
<dbReference type="SUPFAM" id="SSF52172">
    <property type="entry name" value="CheY-like"/>
    <property type="match status" value="1"/>
</dbReference>
<organism evidence="10 11">
    <name type="scientific">Sandaracinus amylolyticus</name>
    <dbReference type="NCBI Taxonomy" id="927083"/>
    <lineage>
        <taxon>Bacteria</taxon>
        <taxon>Pseudomonadati</taxon>
        <taxon>Myxococcota</taxon>
        <taxon>Polyangia</taxon>
        <taxon>Polyangiales</taxon>
        <taxon>Sandaracinaceae</taxon>
        <taxon>Sandaracinus</taxon>
    </lineage>
</organism>
<dbReference type="InterPro" id="IPR001867">
    <property type="entry name" value="OmpR/PhoB-type_DNA-bd"/>
</dbReference>
<keyword evidence="3" id="KW-0805">Transcription regulation</keyword>
<feature type="DNA-binding region" description="OmpR/PhoB-type" evidence="7">
    <location>
        <begin position="129"/>
        <end position="228"/>
    </location>
</feature>
<dbReference type="InterPro" id="IPR016032">
    <property type="entry name" value="Sig_transdc_resp-reg_C-effctor"/>
</dbReference>
<evidence type="ECO:0000259" key="9">
    <source>
        <dbReference type="PROSITE" id="PS51755"/>
    </source>
</evidence>
<dbReference type="InterPro" id="IPR011006">
    <property type="entry name" value="CheY-like_superfamily"/>
</dbReference>
<dbReference type="SUPFAM" id="SSF46894">
    <property type="entry name" value="C-terminal effector domain of the bipartite response regulators"/>
    <property type="match status" value="1"/>
</dbReference>
<keyword evidence="4 7" id="KW-0238">DNA-binding</keyword>
<proteinExistence type="predicted"/>